<evidence type="ECO:0000313" key="1">
    <source>
        <dbReference type="EMBL" id="TCI09971.1"/>
    </source>
</evidence>
<reference evidence="1 2" key="1">
    <citation type="submission" date="2019-02" db="EMBL/GenBank/DDBJ databases">
        <title>Dyella amyloliquefaciens sp. nov., isolated from forest soil.</title>
        <authorList>
            <person name="Gao Z.-H."/>
            <person name="Qiu L.-H."/>
        </authorList>
    </citation>
    <scope>NUCLEOTIDE SEQUENCE [LARGE SCALE GENOMIC DNA]</scope>
    <source>
        <strain evidence="1 2">KACC 12747</strain>
    </source>
</reference>
<protein>
    <submittedName>
        <fullName evidence="1">Uncharacterized protein</fullName>
    </submittedName>
</protein>
<dbReference type="RefSeq" id="WP_131407540.1">
    <property type="nucleotide sequence ID" value="NZ_SJTG01000002.1"/>
</dbReference>
<keyword evidence="2" id="KW-1185">Reference proteome</keyword>
<gene>
    <name evidence="1" type="ORF">EZM97_13600</name>
</gene>
<proteinExistence type="predicted"/>
<accession>A0A4V2NLP5</accession>
<dbReference type="AlphaFoldDB" id="A0A4V2NLP5"/>
<name>A0A4V2NLP5_9GAMM</name>
<dbReference type="Proteomes" id="UP000291822">
    <property type="component" value="Unassembled WGS sequence"/>
</dbReference>
<dbReference type="EMBL" id="SJTG01000002">
    <property type="protein sequence ID" value="TCI09971.1"/>
    <property type="molecule type" value="Genomic_DNA"/>
</dbReference>
<organism evidence="1 2">
    <name type="scientific">Dyella soli</name>
    <dbReference type="NCBI Taxonomy" id="522319"/>
    <lineage>
        <taxon>Bacteria</taxon>
        <taxon>Pseudomonadati</taxon>
        <taxon>Pseudomonadota</taxon>
        <taxon>Gammaproteobacteria</taxon>
        <taxon>Lysobacterales</taxon>
        <taxon>Rhodanobacteraceae</taxon>
        <taxon>Dyella</taxon>
    </lineage>
</organism>
<sequence length="81" mass="8754">MSVIRLLGPYDDRVAAELPEGYVVGTCPGDCVMAAGAAVTGVLRCTGEQRWTDEHGHVMTVVVEDFDLDDQGLRDWSTGLE</sequence>
<evidence type="ECO:0000313" key="2">
    <source>
        <dbReference type="Proteomes" id="UP000291822"/>
    </source>
</evidence>
<comment type="caution">
    <text evidence="1">The sequence shown here is derived from an EMBL/GenBank/DDBJ whole genome shotgun (WGS) entry which is preliminary data.</text>
</comment>